<dbReference type="FunFam" id="1.20.1720.10:FF:000013">
    <property type="entry name" value="Related to multidrug resistance proteins"/>
    <property type="match status" value="1"/>
</dbReference>
<evidence type="ECO:0000259" key="9">
    <source>
        <dbReference type="PROSITE" id="PS50850"/>
    </source>
</evidence>
<keyword evidence="11" id="KW-1185">Reference proteome</keyword>
<dbReference type="GO" id="GO:0046943">
    <property type="term" value="F:carboxylic acid transmembrane transporter activity"/>
    <property type="evidence" value="ECO:0007669"/>
    <property type="project" value="UniProtKB-ARBA"/>
</dbReference>
<dbReference type="Gene3D" id="1.20.1720.10">
    <property type="entry name" value="Multidrug resistance protein D"/>
    <property type="match status" value="1"/>
</dbReference>
<evidence type="ECO:0000256" key="5">
    <source>
        <dbReference type="ARBA" id="ARBA00022989"/>
    </source>
</evidence>
<dbReference type="GeneID" id="8296038"/>
<feature type="transmembrane region" description="Helical" evidence="8">
    <location>
        <begin position="158"/>
        <end position="179"/>
    </location>
</feature>
<dbReference type="PROSITE" id="PS50850">
    <property type="entry name" value="MFS"/>
    <property type="match status" value="1"/>
</dbReference>
<evidence type="ECO:0000256" key="3">
    <source>
        <dbReference type="ARBA" id="ARBA00022448"/>
    </source>
</evidence>
<evidence type="ECO:0000256" key="1">
    <source>
        <dbReference type="ARBA" id="ARBA00004127"/>
    </source>
</evidence>
<evidence type="ECO:0000313" key="10">
    <source>
        <dbReference type="EMBL" id="EER30524.1"/>
    </source>
</evidence>
<feature type="transmembrane region" description="Helical" evidence="8">
    <location>
        <begin position="293"/>
        <end position="311"/>
    </location>
</feature>
<dbReference type="EMBL" id="GG692404">
    <property type="protein sequence ID" value="EER30524.1"/>
    <property type="molecule type" value="Genomic_DNA"/>
</dbReference>
<organism evidence="10 11">
    <name type="scientific">Candida tropicalis (strain ATCC MYA-3404 / T1)</name>
    <name type="common">Yeast</name>
    <dbReference type="NCBI Taxonomy" id="294747"/>
    <lineage>
        <taxon>Eukaryota</taxon>
        <taxon>Fungi</taxon>
        <taxon>Dikarya</taxon>
        <taxon>Ascomycota</taxon>
        <taxon>Saccharomycotina</taxon>
        <taxon>Pichiomycetes</taxon>
        <taxon>Debaryomycetaceae</taxon>
        <taxon>Candida/Lodderomyces clade</taxon>
        <taxon>Candida</taxon>
    </lineage>
</organism>
<dbReference type="eggNOG" id="KOG0254">
    <property type="taxonomic scope" value="Eukaryota"/>
</dbReference>
<keyword evidence="6 8" id="KW-0472">Membrane</keyword>
<feature type="transmembrane region" description="Helical" evidence="8">
    <location>
        <begin position="540"/>
        <end position="558"/>
    </location>
</feature>
<feature type="transmembrane region" description="Helical" evidence="8">
    <location>
        <begin position="365"/>
        <end position="384"/>
    </location>
</feature>
<reference evidence="10 11" key="1">
    <citation type="journal article" date="2009" name="Nature">
        <title>Evolution of pathogenicity and sexual reproduction in eight Candida genomes.</title>
        <authorList>
            <person name="Butler G."/>
            <person name="Rasmussen M.D."/>
            <person name="Lin M.F."/>
            <person name="Santos M.A."/>
            <person name="Sakthikumar S."/>
            <person name="Munro C.A."/>
            <person name="Rheinbay E."/>
            <person name="Grabherr M."/>
            <person name="Forche A."/>
            <person name="Reedy J.L."/>
            <person name="Agrafioti I."/>
            <person name="Arnaud M.B."/>
            <person name="Bates S."/>
            <person name="Brown A.J."/>
            <person name="Brunke S."/>
            <person name="Costanzo M.C."/>
            <person name="Fitzpatrick D.A."/>
            <person name="de Groot P.W."/>
            <person name="Harris D."/>
            <person name="Hoyer L.L."/>
            <person name="Hube B."/>
            <person name="Klis F.M."/>
            <person name="Kodira C."/>
            <person name="Lennard N."/>
            <person name="Logue M.E."/>
            <person name="Martin R."/>
            <person name="Neiman A.M."/>
            <person name="Nikolaou E."/>
            <person name="Quail M.A."/>
            <person name="Quinn J."/>
            <person name="Santos M.C."/>
            <person name="Schmitzberger F.F."/>
            <person name="Sherlock G."/>
            <person name="Shah P."/>
            <person name="Silverstein K.A."/>
            <person name="Skrzypek M.S."/>
            <person name="Soll D."/>
            <person name="Staggs R."/>
            <person name="Stansfield I."/>
            <person name="Stumpf M.P."/>
            <person name="Sudbery P.E."/>
            <person name="Srikantha T."/>
            <person name="Zeng Q."/>
            <person name="Berman J."/>
            <person name="Berriman M."/>
            <person name="Heitman J."/>
            <person name="Gow N.A."/>
            <person name="Lorenz M.C."/>
            <person name="Birren B.W."/>
            <person name="Kellis M."/>
            <person name="Cuomo C.A."/>
        </authorList>
    </citation>
    <scope>NUCLEOTIDE SEQUENCE [LARGE SCALE GENOMIC DNA]</scope>
    <source>
        <strain evidence="11">ATCC MYA-3404 / T1</strain>
    </source>
</reference>
<comment type="similarity">
    <text evidence="2">Belongs to the major facilitator superfamily.</text>
</comment>
<keyword evidence="3" id="KW-0813">Transport</keyword>
<dbReference type="InterPro" id="IPR011701">
    <property type="entry name" value="MFS"/>
</dbReference>
<feature type="transmembrane region" description="Helical" evidence="8">
    <location>
        <begin position="332"/>
        <end position="353"/>
    </location>
</feature>
<feature type="transmembrane region" description="Helical" evidence="8">
    <location>
        <begin position="102"/>
        <end position="121"/>
    </location>
</feature>
<evidence type="ECO:0000256" key="6">
    <source>
        <dbReference type="ARBA" id="ARBA00023136"/>
    </source>
</evidence>
<feature type="transmembrane region" description="Helical" evidence="8">
    <location>
        <begin position="191"/>
        <end position="210"/>
    </location>
</feature>
<dbReference type="VEuPathDB" id="FungiDB:CTRG_05923"/>
<feature type="transmembrane region" description="Helical" evidence="8">
    <location>
        <begin position="65"/>
        <end position="82"/>
    </location>
</feature>
<dbReference type="PANTHER" id="PTHR23501">
    <property type="entry name" value="MAJOR FACILITATOR SUPERFAMILY"/>
    <property type="match status" value="1"/>
</dbReference>
<feature type="domain" description="Major facilitator superfamily (MFS) profile" evidence="9">
    <location>
        <begin position="68"/>
        <end position="563"/>
    </location>
</feature>
<comment type="subcellular location">
    <subcellularLocation>
        <location evidence="1">Endomembrane system</location>
        <topology evidence="1">Multi-pass membrane protein</topology>
    </subcellularLocation>
</comment>
<protein>
    <recommendedName>
        <fullName evidence="9">Major facilitator superfamily (MFS) profile domain-containing protein</fullName>
    </recommendedName>
</protein>
<dbReference type="SUPFAM" id="SSF103473">
    <property type="entry name" value="MFS general substrate transporter"/>
    <property type="match status" value="1"/>
</dbReference>
<accession>C5MIN0</accession>
<feature type="compositionally biased region" description="Basic and acidic residues" evidence="7">
    <location>
        <begin position="1"/>
        <end position="18"/>
    </location>
</feature>
<keyword evidence="5 8" id="KW-1133">Transmembrane helix</keyword>
<dbReference type="Pfam" id="PF07690">
    <property type="entry name" value="MFS_1"/>
    <property type="match status" value="1"/>
</dbReference>
<sequence length="591" mass="64934">MKFDNSDKDIAVTFEEKSSFPNTPPESIHTLTKSDNQQPNNGIDSKELCEKLGDAHSNILPTSQIIIILLTLSLATLVSFMDQTGITVGLSEIGKDLNSQQTINWAGSASLLANTVCQVLFGRMSDIFGRKKVIMTCLMILIIGDVACSVAKTGIEFYIFRALAGIGNGGVSSLSMVILSDIVSLKDRGKFQGILGSSVGIGNAIGPFLMGAFIKTSSWRSYYYFLAPLGFMVNVIFYFCLNNNSKKLNQVVSRKEKFKNIDYFGILIASASLTLLLIPLNGGGSTYPWDSKIVIIMFTLGGSLMILFLVIEWKFAKLPMIPLRLFKSKSLCLLYFATFCFGAAYFSFTYYMPYYFQIIKGKDEIQTAIFVLPLVLTQAGGSIISGQIITRTGHYFYVVTAGYILWLLSCCLLILWNESLNDGICILILLIMGSGVGCSFQPSMVAVQANCLKSERAVAISTRNVLRSLGGCVGIAVGSTIVSNTVLKELNSINDDNTSLTDSIITYIQGHIYEKINISNLDPIQVSEIRDIYSRGLRNYFYFLIPLMGICVVTALFVKDNGLKALDEQEDQVPTQKVKDIESSATSITIR</sequence>
<evidence type="ECO:0000256" key="8">
    <source>
        <dbReference type="SAM" id="Phobius"/>
    </source>
</evidence>
<gene>
    <name evidence="10" type="ORF">CTRG_05923</name>
</gene>
<dbReference type="Proteomes" id="UP000002037">
    <property type="component" value="Unassembled WGS sequence"/>
</dbReference>
<dbReference type="InterPro" id="IPR020846">
    <property type="entry name" value="MFS_dom"/>
</dbReference>
<evidence type="ECO:0000256" key="7">
    <source>
        <dbReference type="SAM" id="MobiDB-lite"/>
    </source>
</evidence>
<dbReference type="GO" id="GO:0012505">
    <property type="term" value="C:endomembrane system"/>
    <property type="evidence" value="ECO:0007669"/>
    <property type="project" value="UniProtKB-SubCell"/>
</dbReference>
<feature type="transmembrane region" description="Helical" evidence="8">
    <location>
        <begin position="423"/>
        <end position="447"/>
    </location>
</feature>
<feature type="transmembrane region" description="Helical" evidence="8">
    <location>
        <begin position="222"/>
        <end position="241"/>
    </location>
</feature>
<dbReference type="InterPro" id="IPR036259">
    <property type="entry name" value="MFS_trans_sf"/>
</dbReference>
<feature type="compositionally biased region" description="Polar residues" evidence="7">
    <location>
        <begin position="29"/>
        <end position="43"/>
    </location>
</feature>
<feature type="transmembrane region" description="Helical" evidence="8">
    <location>
        <begin position="396"/>
        <end position="417"/>
    </location>
</feature>
<dbReference type="KEGG" id="ctp:CTRG_05923"/>
<keyword evidence="4 8" id="KW-0812">Transmembrane</keyword>
<dbReference type="Gene3D" id="1.20.1250.20">
    <property type="entry name" value="MFS general substrate transporter like domains"/>
    <property type="match status" value="1"/>
</dbReference>
<feature type="transmembrane region" description="Helical" evidence="8">
    <location>
        <begin position="261"/>
        <end position="281"/>
    </location>
</feature>
<dbReference type="AlphaFoldDB" id="C5MIN0"/>
<feature type="transmembrane region" description="Helical" evidence="8">
    <location>
        <begin position="133"/>
        <end position="152"/>
    </location>
</feature>
<dbReference type="HOGENOM" id="CLU_000960_22_0_1"/>
<dbReference type="GO" id="GO:0005886">
    <property type="term" value="C:plasma membrane"/>
    <property type="evidence" value="ECO:0007669"/>
    <property type="project" value="TreeGrafter"/>
</dbReference>
<evidence type="ECO:0000256" key="2">
    <source>
        <dbReference type="ARBA" id="ARBA00008335"/>
    </source>
</evidence>
<dbReference type="FunFam" id="1.20.1250.20:FF:000196">
    <property type="entry name" value="MFS toxin efflux pump (AflT)"/>
    <property type="match status" value="1"/>
</dbReference>
<dbReference type="OrthoDB" id="10021397at2759"/>
<name>C5MIN0_CANTT</name>
<evidence type="ECO:0000313" key="11">
    <source>
        <dbReference type="Proteomes" id="UP000002037"/>
    </source>
</evidence>
<feature type="region of interest" description="Disordered" evidence="7">
    <location>
        <begin position="1"/>
        <end position="45"/>
    </location>
</feature>
<proteinExistence type="inferred from homology"/>
<dbReference type="PANTHER" id="PTHR23501:SF78">
    <property type="entry name" value="MAJOR FACILITATOR SUPERFAMILY (MFS) PROFILE DOMAIN-CONTAINING PROTEIN-RELATED"/>
    <property type="match status" value="1"/>
</dbReference>
<evidence type="ECO:0000256" key="4">
    <source>
        <dbReference type="ARBA" id="ARBA00022692"/>
    </source>
</evidence>
<dbReference type="RefSeq" id="XP_002546445.1">
    <property type="nucleotide sequence ID" value="XM_002546399.1"/>
</dbReference>
<dbReference type="STRING" id="294747.C5MIN0"/>